<proteinExistence type="predicted"/>
<evidence type="ECO:0000313" key="3">
    <source>
        <dbReference type="Proteomes" id="UP000540506"/>
    </source>
</evidence>
<comment type="caution">
    <text evidence="2">The sequence shown here is derived from an EMBL/GenBank/DDBJ whole genome shotgun (WGS) entry which is preliminary data.</text>
</comment>
<sequence length="53" mass="5232">MAGPVWHEAMQAIVADTPVNSFPDAQLPSAPPQNGSGDPTDGASPTDGTAAGQ</sequence>
<dbReference type="EMBL" id="JACHJV010000003">
    <property type="protein sequence ID" value="MBB4928368.1"/>
    <property type="molecule type" value="Genomic_DNA"/>
</dbReference>
<reference evidence="2 3" key="1">
    <citation type="submission" date="2020-08" db="EMBL/GenBank/DDBJ databases">
        <title>Sequencing the genomes of 1000 actinobacteria strains.</title>
        <authorList>
            <person name="Klenk H.-P."/>
        </authorList>
    </citation>
    <scope>NUCLEOTIDE SEQUENCE [LARGE SCALE GENOMIC DNA]</scope>
    <source>
        <strain evidence="2 3">DSM 41654</strain>
    </source>
</reference>
<keyword evidence="3" id="KW-1185">Reference proteome</keyword>
<dbReference type="AlphaFoldDB" id="A0A7W7RAF8"/>
<gene>
    <name evidence="2" type="ORF">FHR34_007465</name>
</gene>
<organism evidence="2 3">
    <name type="scientific">Kitasatospora kifunensis</name>
    <name type="common">Streptomyces kifunensis</name>
    <dbReference type="NCBI Taxonomy" id="58351"/>
    <lineage>
        <taxon>Bacteria</taxon>
        <taxon>Bacillati</taxon>
        <taxon>Actinomycetota</taxon>
        <taxon>Actinomycetes</taxon>
        <taxon>Kitasatosporales</taxon>
        <taxon>Streptomycetaceae</taxon>
        <taxon>Kitasatospora</taxon>
    </lineage>
</organism>
<evidence type="ECO:0000256" key="1">
    <source>
        <dbReference type="SAM" id="MobiDB-lite"/>
    </source>
</evidence>
<dbReference type="RefSeq" id="WP_184945702.1">
    <property type="nucleotide sequence ID" value="NZ_JACHJV010000003.1"/>
</dbReference>
<dbReference type="Proteomes" id="UP000540506">
    <property type="component" value="Unassembled WGS sequence"/>
</dbReference>
<feature type="region of interest" description="Disordered" evidence="1">
    <location>
        <begin position="17"/>
        <end position="53"/>
    </location>
</feature>
<name>A0A7W7RAF8_KITKI</name>
<accession>A0A7W7RAF8</accession>
<evidence type="ECO:0000313" key="2">
    <source>
        <dbReference type="EMBL" id="MBB4928368.1"/>
    </source>
</evidence>
<protein>
    <submittedName>
        <fullName evidence="2">Uncharacterized protein</fullName>
    </submittedName>
</protein>